<accession>A0A6I6F6G6</accession>
<keyword evidence="2" id="KW-1133">Transmembrane helix</keyword>
<feature type="compositionally biased region" description="Low complexity" evidence="1">
    <location>
        <begin position="1"/>
        <end position="12"/>
    </location>
</feature>
<keyword evidence="2" id="KW-0812">Transmembrane</keyword>
<gene>
    <name evidence="3" type="ORF">EIZ62_16145</name>
</gene>
<dbReference type="EMBL" id="CP034279">
    <property type="protein sequence ID" value="QGV79603.1"/>
    <property type="molecule type" value="Genomic_DNA"/>
</dbReference>
<name>A0A6I6F6G6_9ACTN</name>
<evidence type="ECO:0000313" key="4">
    <source>
        <dbReference type="Proteomes" id="UP000422572"/>
    </source>
</evidence>
<proteinExistence type="predicted"/>
<feature type="region of interest" description="Disordered" evidence="1">
    <location>
        <begin position="1"/>
        <end position="71"/>
    </location>
</feature>
<feature type="compositionally biased region" description="Pro residues" evidence="1">
    <location>
        <begin position="13"/>
        <end position="35"/>
    </location>
</feature>
<feature type="compositionally biased region" description="Basic and acidic residues" evidence="1">
    <location>
        <begin position="42"/>
        <end position="58"/>
    </location>
</feature>
<evidence type="ECO:0000313" key="3">
    <source>
        <dbReference type="EMBL" id="QGV79603.1"/>
    </source>
</evidence>
<reference evidence="3 4" key="1">
    <citation type="submission" date="2018-12" db="EMBL/GenBank/DDBJ databases">
        <title>Complete genome sequence of Streptomyces ficellus NRRL8067, the producer of ficellomycin, feldamycin and nojirimycin.</title>
        <authorList>
            <person name="Zhang H."/>
            <person name="Yue R."/>
            <person name="Liu Y."/>
            <person name="Li M."/>
            <person name="Mu H."/>
            <person name="Zhang J."/>
        </authorList>
    </citation>
    <scope>NUCLEOTIDE SEQUENCE [LARGE SCALE GENOMIC DNA]</scope>
    <source>
        <strain evidence="3 4">NRRL 8067</strain>
    </source>
</reference>
<feature type="transmembrane region" description="Helical" evidence="2">
    <location>
        <begin position="76"/>
        <end position="96"/>
    </location>
</feature>
<dbReference type="Proteomes" id="UP000422572">
    <property type="component" value="Chromosome"/>
</dbReference>
<evidence type="ECO:0000256" key="2">
    <source>
        <dbReference type="SAM" id="Phobius"/>
    </source>
</evidence>
<keyword evidence="2" id="KW-0472">Membrane</keyword>
<sequence length="100" mass="10483">MGASAGAGARPPAARPPAARPPAARPPAARPPAARPPATDRSPAERQRDRSRTAEAPDGRSLTTRADGRYRRDDSLSPAVFLLLLFLPAAALVVLASRRL</sequence>
<dbReference type="AlphaFoldDB" id="A0A6I6F6G6"/>
<evidence type="ECO:0000256" key="1">
    <source>
        <dbReference type="SAM" id="MobiDB-lite"/>
    </source>
</evidence>
<dbReference type="KEGG" id="sfic:EIZ62_16145"/>
<protein>
    <submittedName>
        <fullName evidence="3">Uncharacterized protein</fullName>
    </submittedName>
</protein>
<keyword evidence="4" id="KW-1185">Reference proteome</keyword>
<organism evidence="3 4">
    <name type="scientific">Streptomyces ficellus</name>
    <dbReference type="NCBI Taxonomy" id="1977088"/>
    <lineage>
        <taxon>Bacteria</taxon>
        <taxon>Bacillati</taxon>
        <taxon>Actinomycetota</taxon>
        <taxon>Actinomycetes</taxon>
        <taxon>Kitasatosporales</taxon>
        <taxon>Streptomycetaceae</taxon>
        <taxon>Streptomyces</taxon>
    </lineage>
</organism>